<dbReference type="EMBL" id="JBEDUW010000001">
    <property type="protein sequence ID" value="KAK9947551.1"/>
    <property type="molecule type" value="Genomic_DNA"/>
</dbReference>
<dbReference type="GO" id="GO:0071763">
    <property type="term" value="P:nuclear membrane organization"/>
    <property type="evidence" value="ECO:0007669"/>
    <property type="project" value="TreeGrafter"/>
</dbReference>
<dbReference type="AlphaFoldDB" id="A0AAW1YE98"/>
<organism evidence="2 3">
    <name type="scientific">Rubus argutus</name>
    <name type="common">Southern blackberry</name>
    <dbReference type="NCBI Taxonomy" id="59490"/>
    <lineage>
        <taxon>Eukaryota</taxon>
        <taxon>Viridiplantae</taxon>
        <taxon>Streptophyta</taxon>
        <taxon>Embryophyta</taxon>
        <taxon>Tracheophyta</taxon>
        <taxon>Spermatophyta</taxon>
        <taxon>Magnoliopsida</taxon>
        <taxon>eudicotyledons</taxon>
        <taxon>Gunneridae</taxon>
        <taxon>Pentapetalae</taxon>
        <taxon>rosids</taxon>
        <taxon>fabids</taxon>
        <taxon>Rosales</taxon>
        <taxon>Rosaceae</taxon>
        <taxon>Rosoideae</taxon>
        <taxon>Rosoideae incertae sedis</taxon>
        <taxon>Rubus</taxon>
    </lineage>
</organism>
<proteinExistence type="predicted"/>
<dbReference type="PANTHER" id="PTHR33416">
    <property type="entry name" value="NUCLEAR PORE COMPLEX PROTEIN NUP1"/>
    <property type="match status" value="1"/>
</dbReference>
<feature type="compositionally biased region" description="Polar residues" evidence="1">
    <location>
        <begin position="393"/>
        <end position="411"/>
    </location>
</feature>
<evidence type="ECO:0000256" key="1">
    <source>
        <dbReference type="SAM" id="MobiDB-lite"/>
    </source>
</evidence>
<feature type="compositionally biased region" description="Polar residues" evidence="1">
    <location>
        <begin position="111"/>
        <end position="125"/>
    </location>
</feature>
<dbReference type="PANTHER" id="PTHR33416:SF18">
    <property type="entry name" value="NUCLEOPORIN-LIKE PROTEIN"/>
    <property type="match status" value="1"/>
</dbReference>
<feature type="region of interest" description="Disordered" evidence="1">
    <location>
        <begin position="1"/>
        <end position="50"/>
    </location>
</feature>
<comment type="caution">
    <text evidence="2">The sequence shown here is derived from an EMBL/GenBank/DDBJ whole genome shotgun (WGS) entry which is preliminary data.</text>
</comment>
<dbReference type="Proteomes" id="UP001457282">
    <property type="component" value="Unassembled WGS sequence"/>
</dbReference>
<gene>
    <name evidence="2" type="ORF">M0R45_003169</name>
</gene>
<name>A0AAW1YE98_RUBAR</name>
<feature type="compositionally biased region" description="Basic and acidic residues" evidence="1">
    <location>
        <begin position="299"/>
        <end position="313"/>
    </location>
</feature>
<evidence type="ECO:0000313" key="2">
    <source>
        <dbReference type="EMBL" id="KAK9947551.1"/>
    </source>
</evidence>
<protein>
    <recommendedName>
        <fullName evidence="4">Nuclear pore complex protein NUP1</fullName>
    </recommendedName>
</protein>
<accession>A0AAW1YE98</accession>
<feature type="region of interest" description="Disordered" evidence="1">
    <location>
        <begin position="103"/>
        <end position="145"/>
    </location>
</feature>
<sequence length="718" mass="77967">METGGETTPSRGLHGAIGAGGKLRKPPSRKPQTTPYSRPPPNQAERGHRRWFSSIVDPAYRLISGGATRLFPSFFSPSNSINALPAPNVQRHDERDAEIEQNATGDEHNADSNNWVPRITGTTGPSKAGNRTKDGSDFHGHNIDKNSDLSNVRELSEIEQLLKGKRFSRDEVNRLMEIIQSKAVELPTVGHEKETQSIAAGGEANRLVITHAVPKVSSIENQEDMSKAIWGTSTPLPQSAMREEVGASPIEIAKAYMGSRTSDIDDRAILHSNDFASTPFIPAPSPKPSICWPGSMVQDQRDYSKSPQSERGRFGFHNFPRTPYSRTIFSKSKSKQFTPLQGGNDKAPRTLSTPFKQLQTPLYGQTLGKSRGDALDGGYGSVGPIRRTRHKVATQTPPRGSPYVHSSSIGTSQVENSHIRKELLPAGKQNFELGGLSGNSPFRSIDRKPSSFQVGVHPQSSQIARTILEHINRNSPTPKDKSEELKLAIAWKKPSSSDIPSLNQNGDDSSLLGGFSSGKVINNDNQKRPALEKADKWNSLFKVPSPKSTVKVTDVLSNGLAGEGSDGGSLAKSTDEDSAKTTLYAVGSEVLNQQKKPLFQPSGTKRIFPSISVDKPDSTWRFSADKSSGFTFPVSTSSAVFSEPPTPSIMPSFSGSTEHQLKDGDAAVPTYSFGAKKSDRLVFTFPSTSDAIQIDTSDIKFSFGSDKPRLSFKDAICH</sequence>
<evidence type="ECO:0008006" key="4">
    <source>
        <dbReference type="Google" id="ProtNLM"/>
    </source>
</evidence>
<keyword evidence="3" id="KW-1185">Reference proteome</keyword>
<feature type="region of interest" description="Disordered" evidence="1">
    <location>
        <begin position="390"/>
        <end position="411"/>
    </location>
</feature>
<feature type="region of interest" description="Disordered" evidence="1">
    <location>
        <begin position="296"/>
        <end position="317"/>
    </location>
</feature>
<reference evidence="2 3" key="1">
    <citation type="journal article" date="2023" name="G3 (Bethesda)">
        <title>A chromosome-length genome assembly and annotation of blackberry (Rubus argutus, cv. 'Hillquist').</title>
        <authorList>
            <person name="Bruna T."/>
            <person name="Aryal R."/>
            <person name="Dudchenko O."/>
            <person name="Sargent D.J."/>
            <person name="Mead D."/>
            <person name="Buti M."/>
            <person name="Cavallini A."/>
            <person name="Hytonen T."/>
            <person name="Andres J."/>
            <person name="Pham M."/>
            <person name="Weisz D."/>
            <person name="Mascagni F."/>
            <person name="Usai G."/>
            <person name="Natali L."/>
            <person name="Bassil N."/>
            <person name="Fernandez G.E."/>
            <person name="Lomsadze A."/>
            <person name="Armour M."/>
            <person name="Olukolu B."/>
            <person name="Poorten T."/>
            <person name="Britton C."/>
            <person name="Davik J."/>
            <person name="Ashrafi H."/>
            <person name="Aiden E.L."/>
            <person name="Borodovsky M."/>
            <person name="Worthington M."/>
        </authorList>
    </citation>
    <scope>NUCLEOTIDE SEQUENCE [LARGE SCALE GENOMIC DNA]</scope>
    <source>
        <strain evidence="2">PI 553951</strain>
    </source>
</reference>
<feature type="compositionally biased region" description="Polar residues" evidence="1">
    <location>
        <begin position="1"/>
        <end position="10"/>
    </location>
</feature>
<evidence type="ECO:0000313" key="3">
    <source>
        <dbReference type="Proteomes" id="UP001457282"/>
    </source>
</evidence>
<feature type="compositionally biased region" description="Basic and acidic residues" evidence="1">
    <location>
        <begin position="131"/>
        <end position="145"/>
    </location>
</feature>
<dbReference type="GO" id="GO:0005635">
    <property type="term" value="C:nuclear envelope"/>
    <property type="evidence" value="ECO:0007669"/>
    <property type="project" value="TreeGrafter"/>
</dbReference>